<dbReference type="PANTHER" id="PTHR42748">
    <property type="entry name" value="NITROGEN METABOLITE REPRESSION PROTEIN NMRA FAMILY MEMBER"/>
    <property type="match status" value="1"/>
</dbReference>
<sequence length="357" mass="39543">MSSQKLILVIGATGAQGRAVVDALLAPDAAGNPSPYAVRALTRDPASKHAQDLTAQGVECVQGSTGDLDSVARALDGVYGAWVNTDGFTVGEMQEIYSGMRIFETAKRVSSLRHYVYSSLPYVSKISGFNPEYKVDHMDAKARVADWMRAQPSVVADDALSWSIVTTGPYMELLFGGLFDPLHVRADGTVVFAAPVAGGQVPMIALKDLGWWARYTFDHRAETSARELDITSEHVGWDHLVKTFTKVTGKPAVFKPQTLDEWWSNFDDAINNPVASDKQRGDGSRTSRDNFSAFWRVLRDDLVKKDVAWLRSVHPETYTLERWMRDNDYRGRSGAVLKNNQDAKRGWGLNTEVVNQL</sequence>
<comment type="similarity">
    <text evidence="1">Belongs to the NmrA-type oxidoreductase family.</text>
</comment>
<dbReference type="SUPFAM" id="SSF51735">
    <property type="entry name" value="NAD(P)-binding Rossmann-fold domains"/>
    <property type="match status" value="1"/>
</dbReference>
<accession>A0AAD6YM00</accession>
<name>A0AAD6YM00_9AGAR</name>
<comment type="caution">
    <text evidence="4">The sequence shown here is derived from an EMBL/GenBank/DDBJ whole genome shotgun (WGS) entry which is preliminary data.</text>
</comment>
<dbReference type="Gene3D" id="3.90.25.10">
    <property type="entry name" value="UDP-galactose 4-epimerase, domain 1"/>
    <property type="match status" value="1"/>
</dbReference>
<proteinExistence type="inferred from homology"/>
<feature type="domain" description="NmrA-like" evidence="3">
    <location>
        <begin position="4"/>
        <end position="255"/>
    </location>
</feature>
<gene>
    <name evidence="4" type="ORF">GGX14DRAFT_427413</name>
</gene>
<dbReference type="EMBL" id="JARJCW010000006">
    <property type="protein sequence ID" value="KAJ7223376.1"/>
    <property type="molecule type" value="Genomic_DNA"/>
</dbReference>
<evidence type="ECO:0000313" key="5">
    <source>
        <dbReference type="Proteomes" id="UP001219525"/>
    </source>
</evidence>
<dbReference type="InterPro" id="IPR008030">
    <property type="entry name" value="NmrA-like"/>
</dbReference>
<keyword evidence="5" id="KW-1185">Reference proteome</keyword>
<dbReference type="Proteomes" id="UP001219525">
    <property type="component" value="Unassembled WGS sequence"/>
</dbReference>
<evidence type="ECO:0000259" key="3">
    <source>
        <dbReference type="Pfam" id="PF05368"/>
    </source>
</evidence>
<organism evidence="4 5">
    <name type="scientific">Mycena pura</name>
    <dbReference type="NCBI Taxonomy" id="153505"/>
    <lineage>
        <taxon>Eukaryota</taxon>
        <taxon>Fungi</taxon>
        <taxon>Dikarya</taxon>
        <taxon>Basidiomycota</taxon>
        <taxon>Agaricomycotina</taxon>
        <taxon>Agaricomycetes</taxon>
        <taxon>Agaricomycetidae</taxon>
        <taxon>Agaricales</taxon>
        <taxon>Marasmiineae</taxon>
        <taxon>Mycenaceae</taxon>
        <taxon>Mycena</taxon>
    </lineage>
</organism>
<reference evidence="4" key="1">
    <citation type="submission" date="2023-03" db="EMBL/GenBank/DDBJ databases">
        <title>Massive genome expansion in bonnet fungi (Mycena s.s.) driven by repeated elements and novel gene families across ecological guilds.</title>
        <authorList>
            <consortium name="Lawrence Berkeley National Laboratory"/>
            <person name="Harder C.B."/>
            <person name="Miyauchi S."/>
            <person name="Viragh M."/>
            <person name="Kuo A."/>
            <person name="Thoen E."/>
            <person name="Andreopoulos B."/>
            <person name="Lu D."/>
            <person name="Skrede I."/>
            <person name="Drula E."/>
            <person name="Henrissat B."/>
            <person name="Morin E."/>
            <person name="Kohler A."/>
            <person name="Barry K."/>
            <person name="LaButti K."/>
            <person name="Morin E."/>
            <person name="Salamov A."/>
            <person name="Lipzen A."/>
            <person name="Mereny Z."/>
            <person name="Hegedus B."/>
            <person name="Baldrian P."/>
            <person name="Stursova M."/>
            <person name="Weitz H."/>
            <person name="Taylor A."/>
            <person name="Grigoriev I.V."/>
            <person name="Nagy L.G."/>
            <person name="Martin F."/>
            <person name="Kauserud H."/>
        </authorList>
    </citation>
    <scope>NUCLEOTIDE SEQUENCE</scope>
    <source>
        <strain evidence="4">9144</strain>
    </source>
</reference>
<dbReference type="CDD" id="cd05251">
    <property type="entry name" value="NmrA_like_SDR_a"/>
    <property type="match status" value="1"/>
</dbReference>
<keyword evidence="2" id="KW-0521">NADP</keyword>
<dbReference type="Gene3D" id="3.40.50.720">
    <property type="entry name" value="NAD(P)-binding Rossmann-like Domain"/>
    <property type="match status" value="1"/>
</dbReference>
<dbReference type="AlphaFoldDB" id="A0AAD6YM00"/>
<dbReference type="InterPro" id="IPR036291">
    <property type="entry name" value="NAD(P)-bd_dom_sf"/>
</dbReference>
<evidence type="ECO:0000313" key="4">
    <source>
        <dbReference type="EMBL" id="KAJ7223376.1"/>
    </source>
</evidence>
<evidence type="ECO:0000256" key="2">
    <source>
        <dbReference type="ARBA" id="ARBA00022857"/>
    </source>
</evidence>
<dbReference type="GO" id="GO:0005634">
    <property type="term" value="C:nucleus"/>
    <property type="evidence" value="ECO:0007669"/>
    <property type="project" value="TreeGrafter"/>
</dbReference>
<dbReference type="PANTHER" id="PTHR42748:SF14">
    <property type="entry name" value="SNOAL-LIKE DOMAIN-CONTAINING PROTEIN"/>
    <property type="match status" value="1"/>
</dbReference>
<dbReference type="InterPro" id="IPR051164">
    <property type="entry name" value="NmrA-like_oxidored"/>
</dbReference>
<evidence type="ECO:0000256" key="1">
    <source>
        <dbReference type="ARBA" id="ARBA00006328"/>
    </source>
</evidence>
<protein>
    <submittedName>
        <fullName evidence="4">NAD-P-binding protein</fullName>
    </submittedName>
</protein>
<dbReference type="Pfam" id="PF05368">
    <property type="entry name" value="NmrA"/>
    <property type="match status" value="1"/>
</dbReference>